<accession>A0A916SNZ4</accession>
<reference evidence="1" key="2">
    <citation type="submission" date="2020-09" db="EMBL/GenBank/DDBJ databases">
        <authorList>
            <person name="Sun Q."/>
            <person name="Zhou Y."/>
        </authorList>
    </citation>
    <scope>NUCLEOTIDE SEQUENCE</scope>
    <source>
        <strain evidence="1">CGMCC 1.15322</strain>
    </source>
</reference>
<dbReference type="RefSeq" id="WP_188709607.1">
    <property type="nucleotide sequence ID" value="NZ_BMIG01000014.1"/>
</dbReference>
<proteinExistence type="predicted"/>
<evidence type="ECO:0000313" key="1">
    <source>
        <dbReference type="EMBL" id="GGB09403.1"/>
    </source>
</evidence>
<dbReference type="Proteomes" id="UP000620596">
    <property type="component" value="Unassembled WGS sequence"/>
</dbReference>
<comment type="caution">
    <text evidence="1">The sequence shown here is derived from an EMBL/GenBank/DDBJ whole genome shotgun (WGS) entry which is preliminary data.</text>
</comment>
<name>A0A916SNZ4_9BURK</name>
<protein>
    <submittedName>
        <fullName evidence="1">Uncharacterized protein</fullName>
    </submittedName>
</protein>
<dbReference type="PROSITE" id="PS51257">
    <property type="entry name" value="PROKAR_LIPOPROTEIN"/>
    <property type="match status" value="1"/>
</dbReference>
<evidence type="ECO:0000313" key="2">
    <source>
        <dbReference type="Proteomes" id="UP000620596"/>
    </source>
</evidence>
<gene>
    <name evidence="1" type="ORF">GCM10011496_32930</name>
</gene>
<reference evidence="1" key="1">
    <citation type="journal article" date="2014" name="Int. J. Syst. Evol. Microbiol.">
        <title>Complete genome sequence of Corynebacterium casei LMG S-19264T (=DSM 44701T), isolated from a smear-ripened cheese.</title>
        <authorList>
            <consortium name="US DOE Joint Genome Institute (JGI-PGF)"/>
            <person name="Walter F."/>
            <person name="Albersmeier A."/>
            <person name="Kalinowski J."/>
            <person name="Ruckert C."/>
        </authorList>
    </citation>
    <scope>NUCLEOTIDE SEQUENCE</scope>
    <source>
        <strain evidence="1">CGMCC 1.15322</strain>
    </source>
</reference>
<dbReference type="AlphaFoldDB" id="A0A916SNZ4"/>
<keyword evidence="2" id="KW-1185">Reference proteome</keyword>
<sequence length="70" mass="7417">MARRRLRSDSMSGAGWTLTSSCFSKLSLQTFTKAERIAPVQMQGSGFGGGNEVMITVAPAVKPASPTTRP</sequence>
<dbReference type="EMBL" id="BMIG01000014">
    <property type="protein sequence ID" value="GGB09403.1"/>
    <property type="molecule type" value="Genomic_DNA"/>
</dbReference>
<organism evidence="1 2">
    <name type="scientific">Polaromonas eurypsychrophila</name>
    <dbReference type="NCBI Taxonomy" id="1614635"/>
    <lineage>
        <taxon>Bacteria</taxon>
        <taxon>Pseudomonadati</taxon>
        <taxon>Pseudomonadota</taxon>
        <taxon>Betaproteobacteria</taxon>
        <taxon>Burkholderiales</taxon>
        <taxon>Comamonadaceae</taxon>
        <taxon>Polaromonas</taxon>
    </lineage>
</organism>